<dbReference type="Proteomes" id="UP000286063">
    <property type="component" value="Unassembled WGS sequence"/>
</dbReference>
<organism evidence="1 2">
    <name type="scientific">Butyricimonas virosa</name>
    <dbReference type="NCBI Taxonomy" id="544645"/>
    <lineage>
        <taxon>Bacteria</taxon>
        <taxon>Pseudomonadati</taxon>
        <taxon>Bacteroidota</taxon>
        <taxon>Bacteroidia</taxon>
        <taxon>Bacteroidales</taxon>
        <taxon>Odoribacteraceae</taxon>
        <taxon>Butyricimonas</taxon>
    </lineage>
</organism>
<dbReference type="EMBL" id="QSCR01000001">
    <property type="protein sequence ID" value="RGY21333.1"/>
    <property type="molecule type" value="Genomic_DNA"/>
</dbReference>
<evidence type="ECO:0000313" key="1">
    <source>
        <dbReference type="EMBL" id="RGY21333.1"/>
    </source>
</evidence>
<gene>
    <name evidence="1" type="ORF">DXA50_00320</name>
</gene>
<proteinExistence type="predicted"/>
<comment type="caution">
    <text evidence="1">The sequence shown here is derived from an EMBL/GenBank/DDBJ whole genome shotgun (WGS) entry which is preliminary data.</text>
</comment>
<evidence type="ECO:0000313" key="2">
    <source>
        <dbReference type="Proteomes" id="UP000286063"/>
    </source>
</evidence>
<accession>A0A413ITU6</accession>
<reference evidence="1 2" key="1">
    <citation type="submission" date="2018-08" db="EMBL/GenBank/DDBJ databases">
        <title>A genome reference for cultivated species of the human gut microbiota.</title>
        <authorList>
            <person name="Zou Y."/>
            <person name="Xue W."/>
            <person name="Luo G."/>
        </authorList>
    </citation>
    <scope>NUCLEOTIDE SEQUENCE [LARGE SCALE GENOMIC DNA]</scope>
    <source>
        <strain evidence="1 2">OF02-7</strain>
    </source>
</reference>
<name>A0A413ITU6_9BACT</name>
<sequence length="72" mass="8859">MRLRIAKKILNTHGKNYLKRYRELRQPFKKVINGSERLVYPSWHDLPLIKKASIRLIRKYNKYKYQNNNDEV</sequence>
<protein>
    <submittedName>
        <fullName evidence="1">Uncharacterized protein</fullName>
    </submittedName>
</protein>
<dbReference type="AlphaFoldDB" id="A0A413ITU6"/>